<proteinExistence type="predicted"/>
<sequence>MKRKPDVLLILVILFSLGVVTTGYTQSLWERQPAPVVQSKVAG</sequence>
<dbReference type="RefSeq" id="WP_256665625.1">
    <property type="nucleotide sequence ID" value="NZ_FMTL01000003.1"/>
</dbReference>
<keyword evidence="2" id="KW-1185">Reference proteome</keyword>
<evidence type="ECO:0000313" key="1">
    <source>
        <dbReference type="EMBL" id="SCW77378.1"/>
    </source>
</evidence>
<protein>
    <submittedName>
        <fullName evidence="1">Uncharacterized protein</fullName>
    </submittedName>
</protein>
<accession>A0AB37ZAC4</accession>
<name>A0AB37ZAC4_9PSED</name>
<gene>
    <name evidence="1" type="ORF">SAMN05216370_3411</name>
</gene>
<organism evidence="1 2">
    <name type="scientific">Pseudomonas peli</name>
    <dbReference type="NCBI Taxonomy" id="592361"/>
    <lineage>
        <taxon>Bacteria</taxon>
        <taxon>Pseudomonadati</taxon>
        <taxon>Pseudomonadota</taxon>
        <taxon>Gammaproteobacteria</taxon>
        <taxon>Pseudomonadales</taxon>
        <taxon>Pseudomonadaceae</taxon>
        <taxon>Pseudomonas</taxon>
    </lineage>
</organism>
<dbReference type="AlphaFoldDB" id="A0AB37ZAC4"/>
<dbReference type="Proteomes" id="UP000242418">
    <property type="component" value="Unassembled WGS sequence"/>
</dbReference>
<dbReference type="EMBL" id="FMTL01000003">
    <property type="protein sequence ID" value="SCW77378.1"/>
    <property type="molecule type" value="Genomic_DNA"/>
</dbReference>
<evidence type="ECO:0000313" key="2">
    <source>
        <dbReference type="Proteomes" id="UP000242418"/>
    </source>
</evidence>
<reference evidence="1 2" key="1">
    <citation type="submission" date="2016-10" db="EMBL/GenBank/DDBJ databases">
        <authorList>
            <person name="Varghese N."/>
            <person name="Submissions S."/>
        </authorList>
    </citation>
    <scope>NUCLEOTIDE SEQUENCE [LARGE SCALE GENOMIC DNA]</scope>
    <source>
        <strain evidence="1 2">DSM 17833</strain>
    </source>
</reference>
<comment type="caution">
    <text evidence="1">The sequence shown here is derived from an EMBL/GenBank/DDBJ whole genome shotgun (WGS) entry which is preliminary data.</text>
</comment>